<sequence>MDSHKIHFTHNLKTLSLACYITNRTTLPPFTWAGTALFKPLSLPLRGLELRFQVTRQGIRTRSLLVHLL</sequence>
<name>A0A5B7F2P0_PORTR</name>
<proteinExistence type="predicted"/>
<organism evidence="1 2">
    <name type="scientific">Portunus trituberculatus</name>
    <name type="common">Swimming crab</name>
    <name type="synonym">Neptunus trituberculatus</name>
    <dbReference type="NCBI Taxonomy" id="210409"/>
    <lineage>
        <taxon>Eukaryota</taxon>
        <taxon>Metazoa</taxon>
        <taxon>Ecdysozoa</taxon>
        <taxon>Arthropoda</taxon>
        <taxon>Crustacea</taxon>
        <taxon>Multicrustacea</taxon>
        <taxon>Malacostraca</taxon>
        <taxon>Eumalacostraca</taxon>
        <taxon>Eucarida</taxon>
        <taxon>Decapoda</taxon>
        <taxon>Pleocyemata</taxon>
        <taxon>Brachyura</taxon>
        <taxon>Eubrachyura</taxon>
        <taxon>Portunoidea</taxon>
        <taxon>Portunidae</taxon>
        <taxon>Portuninae</taxon>
        <taxon>Portunus</taxon>
    </lineage>
</organism>
<evidence type="ECO:0000313" key="1">
    <source>
        <dbReference type="EMBL" id="MPC41640.1"/>
    </source>
</evidence>
<gene>
    <name evidence="1" type="ORF">E2C01_035242</name>
</gene>
<dbReference type="AlphaFoldDB" id="A0A5B7F2P0"/>
<reference evidence="1 2" key="1">
    <citation type="submission" date="2019-05" db="EMBL/GenBank/DDBJ databases">
        <title>Another draft genome of Portunus trituberculatus and its Hox gene families provides insights of decapod evolution.</title>
        <authorList>
            <person name="Jeong J.-H."/>
            <person name="Song I."/>
            <person name="Kim S."/>
            <person name="Choi T."/>
            <person name="Kim D."/>
            <person name="Ryu S."/>
            <person name="Kim W."/>
        </authorList>
    </citation>
    <scope>NUCLEOTIDE SEQUENCE [LARGE SCALE GENOMIC DNA]</scope>
    <source>
        <tissue evidence="1">Muscle</tissue>
    </source>
</reference>
<keyword evidence="2" id="KW-1185">Reference proteome</keyword>
<dbReference type="Proteomes" id="UP000324222">
    <property type="component" value="Unassembled WGS sequence"/>
</dbReference>
<evidence type="ECO:0000313" key="2">
    <source>
        <dbReference type="Proteomes" id="UP000324222"/>
    </source>
</evidence>
<dbReference type="EMBL" id="VSRR010005137">
    <property type="protein sequence ID" value="MPC41640.1"/>
    <property type="molecule type" value="Genomic_DNA"/>
</dbReference>
<comment type="caution">
    <text evidence="1">The sequence shown here is derived from an EMBL/GenBank/DDBJ whole genome shotgun (WGS) entry which is preliminary data.</text>
</comment>
<protein>
    <submittedName>
        <fullName evidence="1">Uncharacterized protein</fullName>
    </submittedName>
</protein>
<accession>A0A5B7F2P0</accession>